<dbReference type="Proteomes" id="UP000184245">
    <property type="component" value="Unassembled WGS sequence"/>
</dbReference>
<dbReference type="Pfam" id="PF09578">
    <property type="entry name" value="Spore_YabQ"/>
    <property type="match status" value="1"/>
</dbReference>
<feature type="transmembrane region" description="Helical" evidence="2">
    <location>
        <begin position="6"/>
        <end position="25"/>
    </location>
</feature>
<keyword evidence="2" id="KW-1133">Transmembrane helix</keyword>
<reference evidence="3 4" key="1">
    <citation type="submission" date="2016-11" db="EMBL/GenBank/DDBJ databases">
        <authorList>
            <person name="Jaros S."/>
            <person name="Januszkiewicz K."/>
            <person name="Wedrychowicz H."/>
        </authorList>
    </citation>
    <scope>NUCLEOTIDE SEQUENCE [LARGE SCALE GENOMIC DNA]</scope>
    <source>
        <strain evidence="3 4">DSM 17459</strain>
    </source>
</reference>
<evidence type="ECO:0000313" key="3">
    <source>
        <dbReference type="EMBL" id="SHF00098.1"/>
    </source>
</evidence>
<feature type="region of interest" description="Disordered" evidence="1">
    <location>
        <begin position="139"/>
        <end position="168"/>
    </location>
</feature>
<sequence>MNQELILFASSVWAGVLMVAAYDVLRIFRRVCAHPALWISIEDILYWTAGGVFLFSRMYEENDGVIRLYALAGILLGVILYHYSVSELLVKYISFFLNKIKGFLKIPLKLTARWIKRLKFPLSRGKILVLNYLSARKVRKKNDERTDKKKNAVKKEKKKRRSKPDRHD</sequence>
<organism evidence="3 4">
    <name type="scientific">Lactonifactor longoviformis DSM 17459</name>
    <dbReference type="NCBI Taxonomy" id="1122155"/>
    <lineage>
        <taxon>Bacteria</taxon>
        <taxon>Bacillati</taxon>
        <taxon>Bacillota</taxon>
        <taxon>Clostridia</taxon>
        <taxon>Eubacteriales</taxon>
        <taxon>Clostridiaceae</taxon>
        <taxon>Lactonifactor</taxon>
    </lineage>
</organism>
<dbReference type="NCBIfam" id="TIGR02893">
    <property type="entry name" value="spore_yabQ"/>
    <property type="match status" value="1"/>
</dbReference>
<dbReference type="InterPro" id="IPR019074">
    <property type="entry name" value="YabQ"/>
</dbReference>
<keyword evidence="4" id="KW-1185">Reference proteome</keyword>
<dbReference type="EMBL" id="FQVI01000010">
    <property type="protein sequence ID" value="SHF00098.1"/>
    <property type="molecule type" value="Genomic_DNA"/>
</dbReference>
<dbReference type="AlphaFoldDB" id="A0A1M4Y330"/>
<feature type="compositionally biased region" description="Basic and acidic residues" evidence="1">
    <location>
        <begin position="141"/>
        <end position="154"/>
    </location>
</feature>
<evidence type="ECO:0000313" key="4">
    <source>
        <dbReference type="Proteomes" id="UP000184245"/>
    </source>
</evidence>
<evidence type="ECO:0000256" key="2">
    <source>
        <dbReference type="SAM" id="Phobius"/>
    </source>
</evidence>
<protein>
    <submittedName>
        <fullName evidence="3">Spore cortex biosynthesis protein YabQ</fullName>
    </submittedName>
</protein>
<proteinExistence type="predicted"/>
<feature type="compositionally biased region" description="Basic residues" evidence="1">
    <location>
        <begin position="155"/>
        <end position="168"/>
    </location>
</feature>
<keyword evidence="2" id="KW-0472">Membrane</keyword>
<feature type="transmembrane region" description="Helical" evidence="2">
    <location>
        <begin position="68"/>
        <end position="90"/>
    </location>
</feature>
<accession>A0A1M4Y330</accession>
<gene>
    <name evidence="3" type="ORF">SAMN02745158_02222</name>
</gene>
<keyword evidence="2" id="KW-0812">Transmembrane</keyword>
<dbReference type="STRING" id="1122155.SAMN02745158_02222"/>
<evidence type="ECO:0000256" key="1">
    <source>
        <dbReference type="SAM" id="MobiDB-lite"/>
    </source>
</evidence>
<name>A0A1M4Y330_9CLOT</name>
<feature type="transmembrane region" description="Helical" evidence="2">
    <location>
        <begin position="37"/>
        <end position="56"/>
    </location>
</feature>